<dbReference type="Gene3D" id="3.40.50.150">
    <property type="entry name" value="Vaccinia Virus protein VP39"/>
    <property type="match status" value="1"/>
</dbReference>
<keyword evidence="5 6" id="KW-0949">S-adenosyl-L-methionine</keyword>
<dbReference type="AlphaFoldDB" id="A0A1T2L963"/>
<keyword evidence="3 6" id="KW-0489">Methyltransferase</keyword>
<feature type="binding site" evidence="6">
    <location>
        <position position="188"/>
    </location>
    <ligand>
        <name>S-adenosyl-L-methionine</name>
        <dbReference type="ChEBI" id="CHEBI:59789"/>
    </ligand>
</feature>
<evidence type="ECO:0000256" key="5">
    <source>
        <dbReference type="ARBA" id="ARBA00022691"/>
    </source>
</evidence>
<protein>
    <recommendedName>
        <fullName evidence="6">Ribosomal protein L11 methyltransferase</fullName>
        <shortName evidence="6">L11 Mtase</shortName>
        <ecNumber evidence="6">2.1.1.-</ecNumber>
    </recommendedName>
</protein>
<dbReference type="PANTHER" id="PTHR43648:SF1">
    <property type="entry name" value="ELECTRON TRANSFER FLAVOPROTEIN BETA SUBUNIT LYSINE METHYLTRANSFERASE"/>
    <property type="match status" value="1"/>
</dbReference>
<proteinExistence type="inferred from homology"/>
<dbReference type="InterPro" id="IPR004498">
    <property type="entry name" value="Ribosomal_PrmA_MeTrfase"/>
</dbReference>
<comment type="subcellular location">
    <subcellularLocation>
        <location evidence="6">Cytoplasm</location>
    </subcellularLocation>
</comment>
<accession>A0A1T2L963</accession>
<evidence type="ECO:0000256" key="3">
    <source>
        <dbReference type="ARBA" id="ARBA00022603"/>
    </source>
</evidence>
<dbReference type="EC" id="2.1.1.-" evidence="6"/>
<dbReference type="Pfam" id="PF06325">
    <property type="entry name" value="PrmA"/>
    <property type="match status" value="1"/>
</dbReference>
<comment type="function">
    <text evidence="6">Methylates ribosomal protein L11.</text>
</comment>
<evidence type="ECO:0000256" key="6">
    <source>
        <dbReference type="HAMAP-Rule" id="MF_00735"/>
    </source>
</evidence>
<dbReference type="CDD" id="cd02440">
    <property type="entry name" value="AdoMet_MTases"/>
    <property type="match status" value="1"/>
</dbReference>
<evidence type="ECO:0000313" key="8">
    <source>
        <dbReference type="Proteomes" id="UP000191110"/>
    </source>
</evidence>
<dbReference type="SUPFAM" id="SSF53335">
    <property type="entry name" value="S-adenosyl-L-methionine-dependent methyltransferases"/>
    <property type="match status" value="1"/>
</dbReference>
<evidence type="ECO:0000256" key="2">
    <source>
        <dbReference type="ARBA" id="ARBA00022490"/>
    </source>
</evidence>
<name>A0A1T2L963_9GAMM</name>
<reference evidence="7 8" key="1">
    <citation type="submission" date="2016-11" db="EMBL/GenBank/DDBJ databases">
        <title>Mixed transmission modes and dynamic genome evolution in an obligate animal-bacterial symbiosis.</title>
        <authorList>
            <person name="Russell S.L."/>
            <person name="Corbett-Detig R.B."/>
            <person name="Cavanaugh C.M."/>
        </authorList>
    </citation>
    <scope>NUCLEOTIDE SEQUENCE [LARGE SCALE GENOMIC DNA]</scope>
    <source>
        <strain evidence="7">Sveles-Q1</strain>
    </source>
</reference>
<gene>
    <name evidence="6" type="primary">prmA</name>
    <name evidence="7" type="ORF">BOW53_03435</name>
</gene>
<dbReference type="OrthoDB" id="9785995at2"/>
<comment type="similarity">
    <text evidence="1 6">Belongs to the methyltransferase superfamily. PrmA family.</text>
</comment>
<feature type="binding site" evidence="6">
    <location>
        <position position="166"/>
    </location>
    <ligand>
        <name>S-adenosyl-L-methionine</name>
        <dbReference type="ChEBI" id="CHEBI:59789"/>
    </ligand>
</feature>
<comment type="caution">
    <text evidence="7">The sequence shown here is derived from an EMBL/GenBank/DDBJ whole genome shotgun (WGS) entry which is preliminary data.</text>
</comment>
<evidence type="ECO:0000256" key="4">
    <source>
        <dbReference type="ARBA" id="ARBA00022679"/>
    </source>
</evidence>
<dbReference type="InterPro" id="IPR029063">
    <property type="entry name" value="SAM-dependent_MTases_sf"/>
</dbReference>
<keyword evidence="7" id="KW-0689">Ribosomal protein</keyword>
<dbReference type="EMBL" id="MPRL01000008">
    <property type="protein sequence ID" value="OOZ41574.1"/>
    <property type="molecule type" value="Genomic_DNA"/>
</dbReference>
<feature type="binding site" evidence="6">
    <location>
        <position position="145"/>
    </location>
    <ligand>
        <name>S-adenosyl-L-methionine</name>
        <dbReference type="ChEBI" id="CHEBI:59789"/>
    </ligand>
</feature>
<dbReference type="Proteomes" id="UP000191110">
    <property type="component" value="Unassembled WGS sequence"/>
</dbReference>
<dbReference type="GO" id="GO:0032259">
    <property type="term" value="P:methylation"/>
    <property type="evidence" value="ECO:0007669"/>
    <property type="project" value="UniProtKB-KW"/>
</dbReference>
<keyword evidence="7" id="KW-0687">Ribonucleoprotein</keyword>
<dbReference type="GO" id="GO:0005840">
    <property type="term" value="C:ribosome"/>
    <property type="evidence" value="ECO:0007669"/>
    <property type="project" value="UniProtKB-KW"/>
</dbReference>
<dbReference type="PIRSF" id="PIRSF000401">
    <property type="entry name" value="RPL11_MTase"/>
    <property type="match status" value="1"/>
</dbReference>
<dbReference type="InterPro" id="IPR050078">
    <property type="entry name" value="Ribosomal_L11_MeTrfase_PrmA"/>
</dbReference>
<dbReference type="HAMAP" id="MF_00735">
    <property type="entry name" value="Methyltr_PrmA"/>
    <property type="match status" value="1"/>
</dbReference>
<comment type="catalytic activity">
    <reaction evidence="6">
        <text>L-lysyl-[protein] + 3 S-adenosyl-L-methionine = N(6),N(6),N(6)-trimethyl-L-lysyl-[protein] + 3 S-adenosyl-L-homocysteine + 3 H(+)</text>
        <dbReference type="Rhea" id="RHEA:54192"/>
        <dbReference type="Rhea" id="RHEA-COMP:9752"/>
        <dbReference type="Rhea" id="RHEA-COMP:13826"/>
        <dbReference type="ChEBI" id="CHEBI:15378"/>
        <dbReference type="ChEBI" id="CHEBI:29969"/>
        <dbReference type="ChEBI" id="CHEBI:57856"/>
        <dbReference type="ChEBI" id="CHEBI:59789"/>
        <dbReference type="ChEBI" id="CHEBI:61961"/>
    </reaction>
</comment>
<sequence>MDWIQITFESSAKDAERLSETLSELDAASVSLKDSGDQPIFEPELGTEPLWGDTQVVALFPGSIDLDALMKELSHRIRPIKLPPWKQEPLEERDWTREWMTDFKPIQFGERIWVVPSWHEPPEPEAINIMLDPGLAFGSGTHPTTALCLEWLDGLDLHDKQVIDYGCGSGILAIAAAKLGARAALGIDIDPQALTATRDNAEQNGVAEKINVALPENAPEFETEVVVANILAGPLVELAPQLSALLPAGGQIGLSGILEEQAKMVRDAYLPFFAMAEPVVRDDWVRLSGVRLD</sequence>
<organism evidence="7 8">
    <name type="scientific">Solemya pervernicosa gill symbiont</name>
    <dbReference type="NCBI Taxonomy" id="642797"/>
    <lineage>
        <taxon>Bacteria</taxon>
        <taxon>Pseudomonadati</taxon>
        <taxon>Pseudomonadota</taxon>
        <taxon>Gammaproteobacteria</taxon>
        <taxon>sulfur-oxidizing symbionts</taxon>
    </lineage>
</organism>
<dbReference type="GO" id="GO:0016279">
    <property type="term" value="F:protein-lysine N-methyltransferase activity"/>
    <property type="evidence" value="ECO:0007669"/>
    <property type="project" value="TreeGrafter"/>
</dbReference>
<keyword evidence="8" id="KW-1185">Reference proteome</keyword>
<dbReference type="NCBIfam" id="TIGR00406">
    <property type="entry name" value="prmA"/>
    <property type="match status" value="1"/>
</dbReference>
<evidence type="ECO:0000256" key="1">
    <source>
        <dbReference type="ARBA" id="ARBA00009741"/>
    </source>
</evidence>
<dbReference type="PANTHER" id="PTHR43648">
    <property type="entry name" value="ELECTRON TRANSFER FLAVOPROTEIN BETA SUBUNIT LYSINE METHYLTRANSFERASE"/>
    <property type="match status" value="1"/>
</dbReference>
<dbReference type="GO" id="GO:0005829">
    <property type="term" value="C:cytosol"/>
    <property type="evidence" value="ECO:0007669"/>
    <property type="project" value="TreeGrafter"/>
</dbReference>
<keyword evidence="2 6" id="KW-0963">Cytoplasm</keyword>
<feature type="binding site" evidence="6">
    <location>
        <position position="229"/>
    </location>
    <ligand>
        <name>S-adenosyl-L-methionine</name>
        <dbReference type="ChEBI" id="CHEBI:59789"/>
    </ligand>
</feature>
<evidence type="ECO:0000313" key="7">
    <source>
        <dbReference type="EMBL" id="OOZ41574.1"/>
    </source>
</evidence>
<dbReference type="RefSeq" id="WP_078482687.1">
    <property type="nucleotide sequence ID" value="NZ_MPRL01000008.1"/>
</dbReference>
<keyword evidence="4 6" id="KW-0808">Transferase</keyword>